<accession>A0A162GD87</accession>
<dbReference type="RefSeq" id="WP_063204564.1">
    <property type="nucleotide sequence ID" value="NZ_LUKD01000001.1"/>
</dbReference>
<evidence type="ECO:0000313" key="2">
    <source>
        <dbReference type="EMBL" id="KYG67860.1"/>
    </source>
</evidence>
<keyword evidence="1" id="KW-0472">Membrane</keyword>
<keyword evidence="1" id="KW-1133">Transmembrane helix</keyword>
<evidence type="ECO:0000256" key="1">
    <source>
        <dbReference type="SAM" id="Phobius"/>
    </source>
</evidence>
<dbReference type="Proteomes" id="UP000075799">
    <property type="component" value="Unassembled WGS sequence"/>
</dbReference>
<reference evidence="2 3" key="1">
    <citation type="submission" date="2016-03" db="EMBL/GenBank/DDBJ databases">
        <authorList>
            <person name="Ploux O."/>
        </authorList>
    </citation>
    <scope>NUCLEOTIDE SEQUENCE [LARGE SCALE GENOMIC DNA]</scope>
    <source>
        <strain evidence="2 3">EC13</strain>
    </source>
</reference>
<name>A0A162GD87_BDEBC</name>
<evidence type="ECO:0000313" key="3">
    <source>
        <dbReference type="Proteomes" id="UP000075799"/>
    </source>
</evidence>
<protein>
    <submittedName>
        <fullName evidence="2">Uncharacterized protein</fullName>
    </submittedName>
</protein>
<sequence length="142" mass="16534">MSVFHKILNYFLKCSVVALIVGGLFVVKEKIQQARYSEMQANLKSLTYSLEAYRNIYSKYTNDREQLGFKPEGKLRSVFYLSADELPSQLRQQVAEEDFPFVSDDQYQLLISFEQDDGDILFWKTRNGEDLTRVNILVKGSR</sequence>
<gene>
    <name evidence="2" type="ORF">AZI87_00855</name>
</gene>
<dbReference type="AlphaFoldDB" id="A0A162GD87"/>
<comment type="caution">
    <text evidence="2">The sequence shown here is derived from an EMBL/GenBank/DDBJ whole genome shotgun (WGS) entry which is preliminary data.</text>
</comment>
<proteinExistence type="predicted"/>
<dbReference type="EMBL" id="LUKD01000001">
    <property type="protein sequence ID" value="KYG67860.1"/>
    <property type="molecule type" value="Genomic_DNA"/>
</dbReference>
<keyword evidence="1" id="KW-0812">Transmembrane</keyword>
<feature type="transmembrane region" description="Helical" evidence="1">
    <location>
        <begin position="7"/>
        <end position="27"/>
    </location>
</feature>
<organism evidence="2 3">
    <name type="scientific">Bdellovibrio bacteriovorus</name>
    <dbReference type="NCBI Taxonomy" id="959"/>
    <lineage>
        <taxon>Bacteria</taxon>
        <taxon>Pseudomonadati</taxon>
        <taxon>Bdellovibrionota</taxon>
        <taxon>Bdellovibrionia</taxon>
        <taxon>Bdellovibrionales</taxon>
        <taxon>Pseudobdellovibrionaceae</taxon>
        <taxon>Bdellovibrio</taxon>
    </lineage>
</organism>